<evidence type="ECO:0000313" key="3">
    <source>
        <dbReference type="Proteomes" id="UP001596022"/>
    </source>
</evidence>
<dbReference type="EMBL" id="JBHSFW010000001">
    <property type="protein sequence ID" value="MFC4618269.1"/>
    <property type="molecule type" value="Genomic_DNA"/>
</dbReference>
<dbReference type="RefSeq" id="WP_376845268.1">
    <property type="nucleotide sequence ID" value="NZ_JBHSFW010000001.1"/>
</dbReference>
<name>A0ABV9GJ13_9BACL</name>
<evidence type="ECO:0000313" key="2">
    <source>
        <dbReference type="EMBL" id="MFC4618269.1"/>
    </source>
</evidence>
<dbReference type="InterPro" id="IPR025235">
    <property type="entry name" value="DUF4178"/>
</dbReference>
<reference evidence="3" key="1">
    <citation type="journal article" date="2019" name="Int. J. Syst. Evol. Microbiol.">
        <title>The Global Catalogue of Microorganisms (GCM) 10K type strain sequencing project: providing services to taxonomists for standard genome sequencing and annotation.</title>
        <authorList>
            <consortium name="The Broad Institute Genomics Platform"/>
            <consortium name="The Broad Institute Genome Sequencing Center for Infectious Disease"/>
            <person name="Wu L."/>
            <person name="Ma J."/>
        </authorList>
    </citation>
    <scope>NUCLEOTIDE SEQUENCE [LARGE SCALE GENOMIC DNA]</scope>
    <source>
        <strain evidence="3">CGMCC 1.16306</strain>
    </source>
</reference>
<feature type="domain" description="DUF4178" evidence="1">
    <location>
        <begin position="4"/>
        <end position="137"/>
    </location>
</feature>
<dbReference type="Proteomes" id="UP001596022">
    <property type="component" value="Unassembled WGS sequence"/>
</dbReference>
<evidence type="ECO:0000259" key="1">
    <source>
        <dbReference type="Pfam" id="PF13785"/>
    </source>
</evidence>
<proteinExistence type="predicted"/>
<comment type="caution">
    <text evidence="2">The sequence shown here is derived from an EMBL/GenBank/DDBJ whole genome shotgun (WGS) entry which is preliminary data.</text>
</comment>
<keyword evidence="3" id="KW-1185">Reference proteome</keyword>
<dbReference type="Pfam" id="PF13785">
    <property type="entry name" value="DUF4178"/>
    <property type="match status" value="1"/>
</dbReference>
<sequence length="146" mass="16610">MNLRVGDRVSYELVDYQVVGKIIFNDHGIQWFEYQLEASDRTIWVSVEMDDELDVSVYEKISMKTTQPVPDEISWQGLRYILDEKGVANVSGQGRSVNLSGQTVKYFDFCDEEDEAYLSVEIWGGDIEVSAGHPADPYDFTIIAGR</sequence>
<gene>
    <name evidence="2" type="ORF">ACFO4N_05940</name>
</gene>
<protein>
    <submittedName>
        <fullName evidence="2">DUF4178 domain-containing protein</fullName>
    </submittedName>
</protein>
<organism evidence="2 3">
    <name type="scientific">Camelliibacillus cellulosilyticus</name>
    <dbReference type="NCBI Taxonomy" id="2174486"/>
    <lineage>
        <taxon>Bacteria</taxon>
        <taxon>Bacillati</taxon>
        <taxon>Bacillota</taxon>
        <taxon>Bacilli</taxon>
        <taxon>Bacillales</taxon>
        <taxon>Sporolactobacillaceae</taxon>
        <taxon>Camelliibacillus</taxon>
    </lineage>
</organism>
<accession>A0ABV9GJ13</accession>